<proteinExistence type="predicted"/>
<evidence type="ECO:0000313" key="3">
    <source>
        <dbReference type="EMBL" id="RPA72592.1"/>
    </source>
</evidence>
<organism evidence="3 4">
    <name type="scientific">Ascobolus immersus RN42</name>
    <dbReference type="NCBI Taxonomy" id="1160509"/>
    <lineage>
        <taxon>Eukaryota</taxon>
        <taxon>Fungi</taxon>
        <taxon>Dikarya</taxon>
        <taxon>Ascomycota</taxon>
        <taxon>Pezizomycotina</taxon>
        <taxon>Pezizomycetes</taxon>
        <taxon>Pezizales</taxon>
        <taxon>Ascobolaceae</taxon>
        <taxon>Ascobolus</taxon>
    </lineage>
</organism>
<dbReference type="InterPro" id="IPR000210">
    <property type="entry name" value="BTB/POZ_dom"/>
</dbReference>
<dbReference type="EMBL" id="ML119855">
    <property type="protein sequence ID" value="RPA72592.1"/>
    <property type="molecule type" value="Genomic_DNA"/>
</dbReference>
<dbReference type="Gene3D" id="3.30.710.10">
    <property type="entry name" value="Potassium Channel Kv1.1, Chain A"/>
    <property type="match status" value="1"/>
</dbReference>
<dbReference type="OrthoDB" id="6359816at2759"/>
<evidence type="ECO:0000256" key="1">
    <source>
        <dbReference type="SAM" id="MobiDB-lite"/>
    </source>
</evidence>
<protein>
    <recommendedName>
        <fullName evidence="2">BTB domain-containing protein</fullName>
    </recommendedName>
</protein>
<name>A0A3N4HED8_ASCIM</name>
<dbReference type="PANTHER" id="PTHR47843">
    <property type="entry name" value="BTB DOMAIN-CONTAINING PROTEIN-RELATED"/>
    <property type="match status" value="1"/>
</dbReference>
<feature type="compositionally biased region" description="Polar residues" evidence="1">
    <location>
        <begin position="1"/>
        <end position="11"/>
    </location>
</feature>
<evidence type="ECO:0000259" key="2">
    <source>
        <dbReference type="PROSITE" id="PS50097"/>
    </source>
</evidence>
<gene>
    <name evidence="3" type="ORF">BJ508DRAFT_334899</name>
</gene>
<dbReference type="SMART" id="SM00225">
    <property type="entry name" value="BTB"/>
    <property type="match status" value="1"/>
</dbReference>
<accession>A0A3N4HED8</accession>
<dbReference type="STRING" id="1160509.A0A3N4HED8"/>
<dbReference type="PANTHER" id="PTHR47843:SF5">
    <property type="entry name" value="BTB_POZ DOMAIN PROTEIN"/>
    <property type="match status" value="1"/>
</dbReference>
<dbReference type="Proteomes" id="UP000275078">
    <property type="component" value="Unassembled WGS sequence"/>
</dbReference>
<feature type="region of interest" description="Disordered" evidence="1">
    <location>
        <begin position="424"/>
        <end position="452"/>
    </location>
</feature>
<keyword evidence="4" id="KW-1185">Reference proteome</keyword>
<feature type="region of interest" description="Disordered" evidence="1">
    <location>
        <begin position="1"/>
        <end position="30"/>
    </location>
</feature>
<evidence type="ECO:0000313" key="4">
    <source>
        <dbReference type="Proteomes" id="UP000275078"/>
    </source>
</evidence>
<sequence>MADAATQSNGNGKRPIDDVENAEDTASKRTTGPRLVYAKLTEGNLAQLKSGDYSDLVVKCRGKQFKAHKFILCSQSEFFQACVEVGMKESSSNEIDLVDEDPEDVRRLLEYLYCGNFWEHETTPSSGKWVTKKAPSREAYSAYKDPGKGRSEEEKHKDPLIICIRLFVLGDKLRIPGLKEVVLAKVKQYQKDRLEPESDTPKERVPELLTDKVIKEWHRLMDALDFCLGELDGQSGISGFKELTEMLLFPLAKVAPRLLDPKGWTKQSSRLGEKYLLELEQEFNFKDLMDRLTRNPQLATKLFRLTCWEGLKMIRSTESNKKLRKCKTISFHFRKVFKALTAVMDDPKNLEHFKCNRKSANEEGKENDVHCTSEKPMVPIFDGGDKKPITFECRDCGWISDVDFFEHARRQKLHWEGMEWNDRRYEDDSDRDNSDDEDSDGILALFDDDSDY</sequence>
<dbReference type="PROSITE" id="PS50097">
    <property type="entry name" value="BTB"/>
    <property type="match status" value="1"/>
</dbReference>
<dbReference type="SUPFAM" id="SSF54695">
    <property type="entry name" value="POZ domain"/>
    <property type="match status" value="1"/>
</dbReference>
<reference evidence="3 4" key="1">
    <citation type="journal article" date="2018" name="Nat. Ecol. Evol.">
        <title>Pezizomycetes genomes reveal the molecular basis of ectomycorrhizal truffle lifestyle.</title>
        <authorList>
            <person name="Murat C."/>
            <person name="Payen T."/>
            <person name="Noel B."/>
            <person name="Kuo A."/>
            <person name="Morin E."/>
            <person name="Chen J."/>
            <person name="Kohler A."/>
            <person name="Krizsan K."/>
            <person name="Balestrini R."/>
            <person name="Da Silva C."/>
            <person name="Montanini B."/>
            <person name="Hainaut M."/>
            <person name="Levati E."/>
            <person name="Barry K.W."/>
            <person name="Belfiori B."/>
            <person name="Cichocki N."/>
            <person name="Clum A."/>
            <person name="Dockter R.B."/>
            <person name="Fauchery L."/>
            <person name="Guy J."/>
            <person name="Iotti M."/>
            <person name="Le Tacon F."/>
            <person name="Lindquist E.A."/>
            <person name="Lipzen A."/>
            <person name="Malagnac F."/>
            <person name="Mello A."/>
            <person name="Molinier V."/>
            <person name="Miyauchi S."/>
            <person name="Poulain J."/>
            <person name="Riccioni C."/>
            <person name="Rubini A."/>
            <person name="Sitrit Y."/>
            <person name="Splivallo R."/>
            <person name="Traeger S."/>
            <person name="Wang M."/>
            <person name="Zifcakova L."/>
            <person name="Wipf D."/>
            <person name="Zambonelli A."/>
            <person name="Paolocci F."/>
            <person name="Nowrousian M."/>
            <person name="Ottonello S."/>
            <person name="Baldrian P."/>
            <person name="Spatafora J.W."/>
            <person name="Henrissat B."/>
            <person name="Nagy L.G."/>
            <person name="Aury J.M."/>
            <person name="Wincker P."/>
            <person name="Grigoriev I.V."/>
            <person name="Bonfante P."/>
            <person name="Martin F.M."/>
        </authorList>
    </citation>
    <scope>NUCLEOTIDE SEQUENCE [LARGE SCALE GENOMIC DNA]</scope>
    <source>
        <strain evidence="3 4">RN42</strain>
    </source>
</reference>
<dbReference type="Pfam" id="PF00651">
    <property type="entry name" value="BTB"/>
    <property type="match status" value="1"/>
</dbReference>
<dbReference type="AlphaFoldDB" id="A0A3N4HED8"/>
<feature type="compositionally biased region" description="Acidic residues" evidence="1">
    <location>
        <begin position="427"/>
        <end position="452"/>
    </location>
</feature>
<feature type="domain" description="BTB" evidence="2">
    <location>
        <begin position="54"/>
        <end position="121"/>
    </location>
</feature>
<dbReference type="CDD" id="cd18186">
    <property type="entry name" value="BTB_POZ_ZBTB_KLHL-like"/>
    <property type="match status" value="1"/>
</dbReference>
<dbReference type="InterPro" id="IPR011333">
    <property type="entry name" value="SKP1/BTB/POZ_sf"/>
</dbReference>